<evidence type="ECO:0000313" key="4">
    <source>
        <dbReference type="Proteomes" id="UP000027345"/>
    </source>
</evidence>
<accession>A0A066U4B5</accession>
<feature type="transmembrane region" description="Helical" evidence="1">
    <location>
        <begin position="167"/>
        <end position="192"/>
    </location>
</feature>
<keyword evidence="1" id="KW-1133">Transmembrane helix</keyword>
<dbReference type="RefSeq" id="WP_043781754.1">
    <property type="nucleotide sequence ID" value="NZ_JMQI01000039.1"/>
</dbReference>
<feature type="transmembrane region" description="Helical" evidence="1">
    <location>
        <begin position="198"/>
        <end position="216"/>
    </location>
</feature>
<protein>
    <recommendedName>
        <fullName evidence="5">DUF1648 domain-containing protein</fullName>
    </recommendedName>
</protein>
<feature type="chain" id="PRO_5039430597" description="DUF1648 domain-containing protein" evidence="2">
    <location>
        <begin position="23"/>
        <end position="319"/>
    </location>
</feature>
<dbReference type="EMBL" id="JMQI01000039">
    <property type="protein sequence ID" value="KDN20662.1"/>
    <property type="molecule type" value="Genomic_DNA"/>
</dbReference>
<name>A0A066U4B5_9PSEU</name>
<evidence type="ECO:0008006" key="5">
    <source>
        <dbReference type="Google" id="ProtNLM"/>
    </source>
</evidence>
<reference evidence="3 4" key="1">
    <citation type="submission" date="2014-05" db="EMBL/GenBank/DDBJ databases">
        <title>Draft genome sequence of Amycolatopsis rifamycinica DSM 46095.</title>
        <authorList>
            <person name="Lal R."/>
            <person name="Saxena A."/>
            <person name="Kumari R."/>
            <person name="Mukherjee U."/>
            <person name="Singh P."/>
            <person name="Sangwan N."/>
            <person name="Mahato N.K."/>
        </authorList>
    </citation>
    <scope>NUCLEOTIDE SEQUENCE [LARGE SCALE GENOMIC DNA]</scope>
    <source>
        <strain evidence="3 4">DSM 46095</strain>
    </source>
</reference>
<proteinExistence type="predicted"/>
<organism evidence="3 4">
    <name type="scientific">Amycolatopsis rifamycinica</name>
    <dbReference type="NCBI Taxonomy" id="287986"/>
    <lineage>
        <taxon>Bacteria</taxon>
        <taxon>Bacillati</taxon>
        <taxon>Actinomycetota</taxon>
        <taxon>Actinomycetes</taxon>
        <taxon>Pseudonocardiales</taxon>
        <taxon>Pseudonocardiaceae</taxon>
        <taxon>Amycolatopsis</taxon>
    </lineage>
</organism>
<keyword evidence="1" id="KW-0472">Membrane</keyword>
<keyword evidence="2" id="KW-0732">Signal</keyword>
<keyword evidence="1" id="KW-0812">Transmembrane</keyword>
<evidence type="ECO:0000256" key="2">
    <source>
        <dbReference type="SAM" id="SignalP"/>
    </source>
</evidence>
<gene>
    <name evidence="3" type="ORF">DV20_18395</name>
</gene>
<dbReference type="Proteomes" id="UP000027345">
    <property type="component" value="Unassembled WGS sequence"/>
</dbReference>
<feature type="transmembrane region" description="Helical" evidence="1">
    <location>
        <begin position="89"/>
        <end position="110"/>
    </location>
</feature>
<comment type="caution">
    <text evidence="3">The sequence shown here is derived from an EMBL/GenBank/DDBJ whole genome shotgun (WGS) entry which is preliminary data.</text>
</comment>
<keyword evidence="4" id="KW-1185">Reference proteome</keyword>
<feature type="transmembrane region" description="Helical" evidence="1">
    <location>
        <begin position="122"/>
        <end position="146"/>
    </location>
</feature>
<feature type="transmembrane region" description="Helical" evidence="1">
    <location>
        <begin position="54"/>
        <end position="77"/>
    </location>
</feature>
<dbReference type="OrthoDB" id="4303577at2"/>
<dbReference type="STRING" id="287986.DV20_18395"/>
<feature type="signal peptide" evidence="2">
    <location>
        <begin position="1"/>
        <end position="22"/>
    </location>
</feature>
<dbReference type="AlphaFoldDB" id="A0A066U4B5"/>
<evidence type="ECO:0000313" key="3">
    <source>
        <dbReference type="EMBL" id="KDN20662.1"/>
    </source>
</evidence>
<dbReference type="eggNOG" id="ENOG5033VBA">
    <property type="taxonomic scope" value="Bacteria"/>
</dbReference>
<evidence type="ECO:0000256" key="1">
    <source>
        <dbReference type="SAM" id="Phobius"/>
    </source>
</evidence>
<sequence length="319" mass="32585">MTKLIRALFATAVLPGAALAVAGVLENAWAHRLPDPVATHWNSTPDSATPLGVFTGVCLGLGVAAVLLLATTAVAVLRRGRPLPRATVGVGAGFAALPAAVLLSVLVANLDVPDWHAARSGLVVVLFMLGAAAIGVAAALVGGLPAPPAREGAAHRPSVGLRAGERAFWAGRAANPAMLWALAVVPVVIALVPAGLPWATAVWLALVGVAVATLTYRLSATADARGVTIRFGLLGVPWRHLALTDIREATTRELSTFGDGGLGLRFNPVTGTTAYKVRGGPALALELESGRTVLVSVDDPETGAGLVNDLLAQRITRID</sequence>